<protein>
    <submittedName>
        <fullName evidence="4">TIGR01777 family oxidoreductase</fullName>
    </submittedName>
</protein>
<evidence type="ECO:0000259" key="3">
    <source>
        <dbReference type="Pfam" id="PF08338"/>
    </source>
</evidence>
<evidence type="ECO:0000256" key="1">
    <source>
        <dbReference type="ARBA" id="ARBA00009353"/>
    </source>
</evidence>
<dbReference type="PANTHER" id="PTHR11092:SF0">
    <property type="entry name" value="EPIMERASE FAMILY PROTEIN SDR39U1"/>
    <property type="match status" value="1"/>
</dbReference>
<keyword evidence="5" id="KW-1185">Reference proteome</keyword>
<comment type="similarity">
    <text evidence="1">Belongs to the NAD(P)-dependent epimerase/dehydratase family. SDR39U1 subfamily.</text>
</comment>
<accession>A0ABQ6PQ11</accession>
<dbReference type="InterPro" id="IPR010099">
    <property type="entry name" value="SDR39U1"/>
</dbReference>
<dbReference type="SUPFAM" id="SSF51735">
    <property type="entry name" value="NAD(P)-binding Rossmann-fold domains"/>
    <property type="match status" value="1"/>
</dbReference>
<dbReference type="InterPro" id="IPR001509">
    <property type="entry name" value="Epimerase_deHydtase"/>
</dbReference>
<dbReference type="Pfam" id="PF08338">
    <property type="entry name" value="DUF1731"/>
    <property type="match status" value="1"/>
</dbReference>
<evidence type="ECO:0000259" key="2">
    <source>
        <dbReference type="Pfam" id="PF01370"/>
    </source>
</evidence>
<dbReference type="Proteomes" id="UP001338309">
    <property type="component" value="Unassembled WGS sequence"/>
</dbReference>
<name>A0ABQ6PQ11_9BACT</name>
<dbReference type="Pfam" id="PF01370">
    <property type="entry name" value="Epimerase"/>
    <property type="match status" value="2"/>
</dbReference>
<dbReference type="InterPro" id="IPR013549">
    <property type="entry name" value="DUF1731"/>
</dbReference>
<feature type="domain" description="NAD-dependent epimerase/dehydratase" evidence="2">
    <location>
        <begin position="4"/>
        <end position="122"/>
    </location>
</feature>
<dbReference type="RefSeq" id="WP_338224769.1">
    <property type="nucleotide sequence ID" value="NZ_BTPD01000008.1"/>
</dbReference>
<dbReference type="NCBIfam" id="TIGR01777">
    <property type="entry name" value="yfcH"/>
    <property type="match status" value="1"/>
</dbReference>
<dbReference type="EMBL" id="BTPD01000008">
    <property type="protein sequence ID" value="GMQ30059.1"/>
    <property type="molecule type" value="Genomic_DNA"/>
</dbReference>
<feature type="domain" description="DUF1731" evidence="3">
    <location>
        <begin position="247"/>
        <end position="293"/>
    </location>
</feature>
<evidence type="ECO:0000313" key="4">
    <source>
        <dbReference type="EMBL" id="GMQ30059.1"/>
    </source>
</evidence>
<organism evidence="4 5">
    <name type="scientific">Algoriphagus confluentis</name>
    <dbReference type="NCBI Taxonomy" id="1697556"/>
    <lineage>
        <taxon>Bacteria</taxon>
        <taxon>Pseudomonadati</taxon>
        <taxon>Bacteroidota</taxon>
        <taxon>Cytophagia</taxon>
        <taxon>Cytophagales</taxon>
        <taxon>Cyclobacteriaceae</taxon>
        <taxon>Algoriphagus</taxon>
    </lineage>
</organism>
<comment type="caution">
    <text evidence="4">The sequence shown here is derived from an EMBL/GenBank/DDBJ whole genome shotgun (WGS) entry which is preliminary data.</text>
</comment>
<reference evidence="4 5" key="1">
    <citation type="submission" date="2023-08" db="EMBL/GenBank/DDBJ databases">
        <title>Draft genome sequence of Algoriphagus confluentis.</title>
        <authorList>
            <person name="Takatani N."/>
            <person name="Hosokawa M."/>
            <person name="Sawabe T."/>
        </authorList>
    </citation>
    <scope>NUCLEOTIDE SEQUENCE [LARGE SCALE GENOMIC DNA]</scope>
    <source>
        <strain evidence="4 5">NBRC 111222</strain>
    </source>
</reference>
<gene>
    <name evidence="4" type="ORF">Aconfl_27020</name>
</gene>
<dbReference type="PANTHER" id="PTHR11092">
    <property type="entry name" value="SUGAR NUCLEOTIDE EPIMERASE RELATED"/>
    <property type="match status" value="1"/>
</dbReference>
<feature type="domain" description="NAD-dependent epimerase/dehydratase" evidence="2">
    <location>
        <begin position="184"/>
        <end position="218"/>
    </location>
</feature>
<proteinExistence type="inferred from homology"/>
<sequence length="296" mass="32260">MNHILITGGSGLVGQQITRLLEKKGYQVAWLSRSAQGQKSFLWDVEKGKIDPEAMEWADSVIHLAGAGVAEKRWTPERKKLILESRTQSTKLLYSAIEKAINKPSTFISASAVGYYGFNTGTKLVDENSPAGDDFLAQVVIAWENETKKMEALHLRTVLLRIGIVLDADGGALGEMLKPPVAAPLGSGDQWMSWIHIEDLARMFVFALEKTTLQGVYNAVGPNPATNQQLTQEAASAKGKPYLGIGVPGFALKLVLGEMAAMVLGGNRVSSQKIQKAGFQFEFFELSAALRDIFHQ</sequence>
<dbReference type="Gene3D" id="3.40.50.720">
    <property type="entry name" value="NAD(P)-binding Rossmann-like Domain"/>
    <property type="match status" value="1"/>
</dbReference>
<dbReference type="InterPro" id="IPR036291">
    <property type="entry name" value="NAD(P)-bd_dom_sf"/>
</dbReference>
<evidence type="ECO:0000313" key="5">
    <source>
        <dbReference type="Proteomes" id="UP001338309"/>
    </source>
</evidence>